<dbReference type="Gene3D" id="1.10.357.10">
    <property type="entry name" value="Tetracycline Repressor, domain 2"/>
    <property type="match status" value="1"/>
</dbReference>
<dbReference type="GO" id="GO:0003677">
    <property type="term" value="F:DNA binding"/>
    <property type="evidence" value="ECO:0007669"/>
    <property type="project" value="UniProtKB-UniRule"/>
</dbReference>
<protein>
    <submittedName>
        <fullName evidence="6">TetR family transcriptional regulator</fullName>
    </submittedName>
</protein>
<accession>A0A3T1D421</accession>
<proteinExistence type="predicted"/>
<dbReference type="InterPro" id="IPR036271">
    <property type="entry name" value="Tet_transcr_reg_TetR-rel_C_sf"/>
</dbReference>
<sequence>MNNTNRTIISRRARPAKEPLSQEAIVEQAFLLLREEGISGLTMRKVAKALDTGASSLYVYVKDLQELSSYVLDYGLANVELSDSDDGTWKSNLFAALISYQQVLYKDPGIAELALTTMPLGPHSMALSEYLLKQLTASGIQPVSAAWGMDLLLMHVASSAFEHVSWSKNEKRSFTLMKEAYLAADASRFPFIHSYKNDLFSGDASKNERFLWGLEAILQGILKLDH</sequence>
<dbReference type="KEGG" id="cohn:KCTCHS21_22000"/>
<name>A0A3T1D421_9BACL</name>
<gene>
    <name evidence="6" type="ORF">KCTCHS21_22000</name>
</gene>
<evidence type="ECO:0000313" key="6">
    <source>
        <dbReference type="EMBL" id="BBI32801.1"/>
    </source>
</evidence>
<dbReference type="InterPro" id="IPR001647">
    <property type="entry name" value="HTH_TetR"/>
</dbReference>
<dbReference type="OrthoDB" id="2570341at2"/>
<dbReference type="Pfam" id="PF02909">
    <property type="entry name" value="TetR_C_1"/>
    <property type="match status" value="1"/>
</dbReference>
<dbReference type="EMBL" id="AP019400">
    <property type="protein sequence ID" value="BBI32801.1"/>
    <property type="molecule type" value="Genomic_DNA"/>
</dbReference>
<reference evidence="6 7" key="1">
    <citation type="submission" date="2019-01" db="EMBL/GenBank/DDBJ databases">
        <title>Complete genome sequence of Cohnella hallensis HS21 isolated from Korean fir (Abies koreana) rhizospheric soil.</title>
        <authorList>
            <person name="Jiang L."/>
            <person name="Kang S.W."/>
            <person name="Kim S."/>
            <person name="Jung J."/>
            <person name="Kim C.Y."/>
            <person name="Kim D.H."/>
            <person name="Kim S.W."/>
            <person name="Lee J."/>
        </authorList>
    </citation>
    <scope>NUCLEOTIDE SEQUENCE [LARGE SCALE GENOMIC DNA]</scope>
    <source>
        <strain evidence="6 7">HS21</strain>
    </source>
</reference>
<keyword evidence="1" id="KW-0805">Transcription regulation</keyword>
<dbReference type="SUPFAM" id="SSF48498">
    <property type="entry name" value="Tetracyclin repressor-like, C-terminal domain"/>
    <property type="match status" value="1"/>
</dbReference>
<evidence type="ECO:0000256" key="4">
    <source>
        <dbReference type="PROSITE-ProRule" id="PRU00335"/>
    </source>
</evidence>
<evidence type="ECO:0000259" key="5">
    <source>
        <dbReference type="PROSITE" id="PS50977"/>
    </source>
</evidence>
<keyword evidence="7" id="KW-1185">Reference proteome</keyword>
<evidence type="ECO:0000256" key="2">
    <source>
        <dbReference type="ARBA" id="ARBA00023125"/>
    </source>
</evidence>
<dbReference type="RefSeq" id="WP_130607600.1">
    <property type="nucleotide sequence ID" value="NZ_AP019400.1"/>
</dbReference>
<dbReference type="Proteomes" id="UP000289856">
    <property type="component" value="Chromosome"/>
</dbReference>
<feature type="domain" description="HTH tetR-type" evidence="5">
    <location>
        <begin position="19"/>
        <end position="79"/>
    </location>
</feature>
<dbReference type="InterPro" id="IPR009057">
    <property type="entry name" value="Homeodomain-like_sf"/>
</dbReference>
<evidence type="ECO:0000313" key="7">
    <source>
        <dbReference type="Proteomes" id="UP000289856"/>
    </source>
</evidence>
<evidence type="ECO:0000256" key="3">
    <source>
        <dbReference type="ARBA" id="ARBA00023163"/>
    </source>
</evidence>
<organism evidence="6 7">
    <name type="scientific">Cohnella abietis</name>
    <dbReference type="NCBI Taxonomy" id="2507935"/>
    <lineage>
        <taxon>Bacteria</taxon>
        <taxon>Bacillati</taxon>
        <taxon>Bacillota</taxon>
        <taxon>Bacilli</taxon>
        <taxon>Bacillales</taxon>
        <taxon>Paenibacillaceae</taxon>
        <taxon>Cohnella</taxon>
    </lineage>
</organism>
<feature type="DNA-binding region" description="H-T-H motif" evidence="4">
    <location>
        <begin position="42"/>
        <end position="61"/>
    </location>
</feature>
<evidence type="ECO:0000256" key="1">
    <source>
        <dbReference type="ARBA" id="ARBA00023015"/>
    </source>
</evidence>
<dbReference type="PROSITE" id="PS50977">
    <property type="entry name" value="HTH_TETR_2"/>
    <property type="match status" value="1"/>
</dbReference>
<keyword evidence="3" id="KW-0804">Transcription</keyword>
<keyword evidence="2 4" id="KW-0238">DNA-binding</keyword>
<dbReference type="AlphaFoldDB" id="A0A3T1D421"/>
<dbReference type="InterPro" id="IPR004111">
    <property type="entry name" value="Repressor_TetR_C"/>
</dbReference>
<dbReference type="GO" id="GO:0045892">
    <property type="term" value="P:negative regulation of DNA-templated transcription"/>
    <property type="evidence" value="ECO:0007669"/>
    <property type="project" value="InterPro"/>
</dbReference>
<dbReference type="SUPFAM" id="SSF46689">
    <property type="entry name" value="Homeodomain-like"/>
    <property type="match status" value="1"/>
</dbReference>